<dbReference type="SUPFAM" id="SSF101852">
    <property type="entry name" value="Bacterial fluorinating enzyme, C-terminal domain"/>
    <property type="match status" value="1"/>
</dbReference>
<dbReference type="PIRSF" id="PIRSF006779">
    <property type="entry name" value="UCP006779"/>
    <property type="match status" value="1"/>
</dbReference>
<dbReference type="eggNOG" id="arCOG04309">
    <property type="taxonomic scope" value="Archaea"/>
</dbReference>
<comment type="similarity">
    <text evidence="2">Belongs to the SAM hydrolase / SAM-dependent halogenase family.</text>
</comment>
<dbReference type="GeneID" id="4601809"/>
<keyword evidence="1" id="KW-0949">S-adenosyl-L-methionine</keyword>
<evidence type="ECO:0000259" key="3">
    <source>
        <dbReference type="Pfam" id="PF01887"/>
    </source>
</evidence>
<organism evidence="5 6">
    <name type="scientific">Thermofilum pendens (strain DSM 2475 / Hrk 5)</name>
    <dbReference type="NCBI Taxonomy" id="368408"/>
    <lineage>
        <taxon>Archaea</taxon>
        <taxon>Thermoproteota</taxon>
        <taxon>Thermoprotei</taxon>
        <taxon>Thermofilales</taxon>
        <taxon>Thermofilaceae</taxon>
        <taxon>Thermofilum</taxon>
    </lineage>
</organism>
<dbReference type="Gene3D" id="3.40.50.10790">
    <property type="entry name" value="S-adenosyl-l-methionine hydroxide adenosyltransferase, N-terminal"/>
    <property type="match status" value="1"/>
</dbReference>
<name>A1RWP6_THEPD</name>
<dbReference type="PANTHER" id="PTHR35092">
    <property type="entry name" value="CHLORINASE MJ1651"/>
    <property type="match status" value="1"/>
</dbReference>
<dbReference type="EnsemblBacteria" id="ABL77626">
    <property type="protein sequence ID" value="ABL77626"/>
    <property type="gene ID" value="Tpen_0216"/>
</dbReference>
<protein>
    <recommendedName>
        <fullName evidence="7">SAM-dependent chlorinase/fluorinase</fullName>
    </recommendedName>
</protein>
<evidence type="ECO:0008006" key="7">
    <source>
        <dbReference type="Google" id="ProtNLM"/>
    </source>
</evidence>
<dbReference type="Pfam" id="PF01887">
    <property type="entry name" value="SAM_HAT_N"/>
    <property type="match status" value="1"/>
</dbReference>
<dbReference type="InterPro" id="IPR046470">
    <property type="entry name" value="SAM_HAT_C"/>
</dbReference>
<accession>A1RWP6</accession>
<feature type="domain" description="S-adenosyl-l-methionine hydroxide adenosyltransferase N-terminal" evidence="3">
    <location>
        <begin position="7"/>
        <end position="151"/>
    </location>
</feature>
<dbReference type="RefSeq" id="WP_011751891.1">
    <property type="nucleotide sequence ID" value="NC_008698.1"/>
</dbReference>
<dbReference type="OrthoDB" id="372224at2157"/>
<dbReference type="HOGENOM" id="CLU_059734_0_0_2"/>
<evidence type="ECO:0000259" key="4">
    <source>
        <dbReference type="Pfam" id="PF20257"/>
    </source>
</evidence>
<dbReference type="InterPro" id="IPR046469">
    <property type="entry name" value="SAM_HAT_N"/>
</dbReference>
<dbReference type="KEGG" id="tpe:Tpen_0216"/>
<dbReference type="Pfam" id="PF20257">
    <property type="entry name" value="SAM_HAT_C"/>
    <property type="match status" value="1"/>
</dbReference>
<dbReference type="InterPro" id="IPR002747">
    <property type="entry name" value="SAM_OH_AdoTrfase"/>
</dbReference>
<gene>
    <name evidence="5" type="ordered locus">Tpen_0216</name>
</gene>
<evidence type="ECO:0000313" key="6">
    <source>
        <dbReference type="Proteomes" id="UP000000641"/>
    </source>
</evidence>
<keyword evidence="6" id="KW-1185">Reference proteome</keyword>
<dbReference type="EMBL" id="CP000505">
    <property type="protein sequence ID" value="ABL77626.1"/>
    <property type="molecule type" value="Genomic_DNA"/>
</dbReference>
<dbReference type="Proteomes" id="UP000000641">
    <property type="component" value="Chromosome"/>
</dbReference>
<reference evidence="6" key="1">
    <citation type="journal article" date="2008" name="J. Bacteriol.">
        <title>Genome sequence of Thermofilum pendens reveals an exceptional loss of biosynthetic pathways without genome reduction.</title>
        <authorList>
            <person name="Anderson I."/>
            <person name="Rodriguez J."/>
            <person name="Susanti D."/>
            <person name="Porat I."/>
            <person name="Reich C."/>
            <person name="Ulrich L.E."/>
            <person name="Elkins J.G."/>
            <person name="Mavromatis K."/>
            <person name="Lykidis A."/>
            <person name="Kim E."/>
            <person name="Thompson L.S."/>
            <person name="Nolan M."/>
            <person name="Land M."/>
            <person name="Copeland A."/>
            <person name="Lapidus A."/>
            <person name="Lucas S."/>
            <person name="Detter C."/>
            <person name="Zhulin I.B."/>
            <person name="Olsen G.J."/>
            <person name="Whitman W."/>
            <person name="Mukhopadhyay B."/>
            <person name="Bristow J."/>
            <person name="Kyrpides N."/>
        </authorList>
    </citation>
    <scope>NUCLEOTIDE SEQUENCE [LARGE SCALE GENOMIC DNA]</scope>
    <source>
        <strain evidence="6">DSM 2475 / Hrk 5</strain>
    </source>
</reference>
<dbReference type="AlphaFoldDB" id="A1RWP6"/>
<sequence length="263" mass="29178">MDSARIIAFLSDFGTRDYYVGAVKAVVHSLCPQSTVVDVTHEVEPWSVEDACYILRCCYDDFPSRTVFLVVVDPGVGTSRKAIILEHKGYLFVGPDNGLLPCAVGNKEFKAWEILRVPGARRKTSHTFHGRDVFAPVAAFLSCGGRPEEIGREYADPVLMDIEETILEEGWVKARVIHVDRFGNVALGVRPEKFFREYGPTRIRVAFDDHEVDVPFVRTFGDAPRGSLVALVNSCGYLELAVNMGNASEVLGLKPGRIVKIKF</sequence>
<feature type="domain" description="S-adenosyl-l-methionine hydroxide adenosyltransferase C-terminal" evidence="4">
    <location>
        <begin position="175"/>
        <end position="259"/>
    </location>
</feature>
<dbReference type="Gene3D" id="2.40.30.90">
    <property type="entry name" value="Bacterial fluorinating enzyme like"/>
    <property type="match status" value="1"/>
</dbReference>
<dbReference type="InterPro" id="IPR023228">
    <property type="entry name" value="SAM_OH_AdoTrfase_N_sf"/>
</dbReference>
<dbReference type="PANTHER" id="PTHR35092:SF1">
    <property type="entry name" value="CHLORINASE MJ1651"/>
    <property type="match status" value="1"/>
</dbReference>
<evidence type="ECO:0000256" key="2">
    <source>
        <dbReference type="ARBA" id="ARBA00024035"/>
    </source>
</evidence>
<evidence type="ECO:0000313" key="5">
    <source>
        <dbReference type="EMBL" id="ABL77626.1"/>
    </source>
</evidence>
<dbReference type="InterPro" id="IPR023227">
    <property type="entry name" value="SAM_OH_AdoTrfase_C_sf"/>
</dbReference>
<proteinExistence type="inferred from homology"/>
<evidence type="ECO:0000256" key="1">
    <source>
        <dbReference type="ARBA" id="ARBA00022691"/>
    </source>
</evidence>
<dbReference type="SUPFAM" id="SSF102522">
    <property type="entry name" value="Bacterial fluorinating enzyme, N-terminal domain"/>
    <property type="match status" value="1"/>
</dbReference>